<keyword evidence="3 6" id="KW-0812">Transmembrane</keyword>
<keyword evidence="2" id="KW-1003">Cell membrane</keyword>
<keyword evidence="5 6" id="KW-0472">Membrane</keyword>
<evidence type="ECO:0000256" key="5">
    <source>
        <dbReference type="ARBA" id="ARBA00023136"/>
    </source>
</evidence>
<feature type="transmembrane region" description="Helical" evidence="6">
    <location>
        <begin position="210"/>
        <end position="229"/>
    </location>
</feature>
<evidence type="ECO:0000256" key="4">
    <source>
        <dbReference type="ARBA" id="ARBA00022989"/>
    </source>
</evidence>
<protein>
    <submittedName>
        <fullName evidence="7">Putative transporter, Major facilitator superfamily (MFS)</fullName>
    </submittedName>
</protein>
<accession>A0A0D6JJD8</accession>
<keyword evidence="4 6" id="KW-1133">Transmembrane helix</keyword>
<feature type="transmembrane region" description="Helical" evidence="6">
    <location>
        <begin position="368"/>
        <end position="386"/>
    </location>
</feature>
<dbReference type="EMBL" id="LN829119">
    <property type="protein sequence ID" value="CPR21765.1"/>
    <property type="molecule type" value="Genomic_DNA"/>
</dbReference>
<feature type="transmembrane region" description="Helical" evidence="6">
    <location>
        <begin position="249"/>
        <end position="272"/>
    </location>
</feature>
<gene>
    <name evidence="7" type="ORF">YBN1229_v1_3198</name>
</gene>
<dbReference type="Proteomes" id="UP000033187">
    <property type="component" value="Chromosome 1"/>
</dbReference>
<evidence type="ECO:0000313" key="7">
    <source>
        <dbReference type="EMBL" id="CPR21765.1"/>
    </source>
</evidence>
<dbReference type="Gene3D" id="1.20.1250.20">
    <property type="entry name" value="MFS general substrate transporter like domains"/>
    <property type="match status" value="2"/>
</dbReference>
<feature type="transmembrane region" description="Helical" evidence="6">
    <location>
        <begin position="12"/>
        <end position="31"/>
    </location>
</feature>
<feature type="transmembrane region" description="Helical" evidence="6">
    <location>
        <begin position="51"/>
        <end position="69"/>
    </location>
</feature>
<sequence>MAQGNKFQSIAILVVAEILTLSLWFISAAVLPEMVAESQMSPMRQALLSSAVQAGFVVGALISAFLGLADRFDPRRVFMVCAVTAGVANAVLLVAPIGGVLAIFMRFVTGALLAGAYPVGMKIAAGWGTKDRGLLIGLLVGAVTLGSASPHLASLLGGADWRTAVSITSVAAILGGFLVLASGLGPYHARAKRFDINCIKVAWTDRRIRLAYGGYLGHMWELYAMWAWIGVVAATSYSATMPNNEAVEFAKLTAFLAIGLGGVACVIGGLFADKIGKPEVTIIAMVVSGACAVGTALTFGGPAWLTFVLILLWGISIVPDSPQFSAIVADTAVAENAGSLMTLQTALGFALTILTVQLAPLLAETTGWPVVLIILGLGPVFGVFSMSRLRQLTGRKPTPSPAKT</sequence>
<dbReference type="KEGG" id="fiy:BN1229_v1_3198"/>
<evidence type="ECO:0000256" key="2">
    <source>
        <dbReference type="ARBA" id="ARBA00022475"/>
    </source>
</evidence>
<feature type="transmembrane region" description="Helical" evidence="6">
    <location>
        <begin position="103"/>
        <end position="121"/>
    </location>
</feature>
<evidence type="ECO:0000256" key="6">
    <source>
        <dbReference type="SAM" id="Phobius"/>
    </source>
</evidence>
<organism evidence="7 8">
    <name type="scientific">Candidatus Filomicrobium marinum</name>
    <dbReference type="NCBI Taxonomy" id="1608628"/>
    <lineage>
        <taxon>Bacteria</taxon>
        <taxon>Pseudomonadati</taxon>
        <taxon>Pseudomonadota</taxon>
        <taxon>Alphaproteobacteria</taxon>
        <taxon>Hyphomicrobiales</taxon>
        <taxon>Hyphomicrobiaceae</taxon>
        <taxon>Filomicrobium</taxon>
    </lineage>
</organism>
<dbReference type="PANTHER" id="PTHR43124">
    <property type="entry name" value="PURINE EFFLUX PUMP PBUE"/>
    <property type="match status" value="1"/>
</dbReference>
<name>A0A0D6JJD8_9HYPH</name>
<feature type="transmembrane region" description="Helical" evidence="6">
    <location>
        <begin position="303"/>
        <end position="319"/>
    </location>
</feature>
<dbReference type="KEGG" id="fil:BN1229_v1_2715"/>
<comment type="subcellular location">
    <subcellularLocation>
        <location evidence="1">Cell membrane</location>
        <topology evidence="1">Multi-pass membrane protein</topology>
    </subcellularLocation>
</comment>
<evidence type="ECO:0000313" key="8">
    <source>
        <dbReference type="Proteomes" id="UP000033187"/>
    </source>
</evidence>
<evidence type="ECO:0000256" key="3">
    <source>
        <dbReference type="ARBA" id="ARBA00022692"/>
    </source>
</evidence>
<feature type="transmembrane region" description="Helical" evidence="6">
    <location>
        <begin position="165"/>
        <end position="189"/>
    </location>
</feature>
<feature type="transmembrane region" description="Helical" evidence="6">
    <location>
        <begin position="133"/>
        <end position="153"/>
    </location>
</feature>
<dbReference type="SUPFAM" id="SSF103473">
    <property type="entry name" value="MFS general substrate transporter"/>
    <property type="match status" value="1"/>
</dbReference>
<keyword evidence="8" id="KW-1185">Reference proteome</keyword>
<feature type="transmembrane region" description="Helical" evidence="6">
    <location>
        <begin position="76"/>
        <end position="97"/>
    </location>
</feature>
<dbReference type="InterPro" id="IPR036259">
    <property type="entry name" value="MFS_trans_sf"/>
</dbReference>
<dbReference type="GO" id="GO:0022857">
    <property type="term" value="F:transmembrane transporter activity"/>
    <property type="evidence" value="ECO:0007669"/>
    <property type="project" value="InterPro"/>
</dbReference>
<dbReference type="PANTHER" id="PTHR43124:SF3">
    <property type="entry name" value="CHLORAMPHENICOL EFFLUX PUMP RV0191"/>
    <property type="match status" value="1"/>
</dbReference>
<dbReference type="RefSeq" id="WP_052743967.1">
    <property type="nucleotide sequence ID" value="NZ_LN829118.1"/>
</dbReference>
<reference evidence="8" key="1">
    <citation type="submission" date="2015-02" db="EMBL/GenBank/DDBJ databases">
        <authorList>
            <person name="Chooi Y.-H."/>
        </authorList>
    </citation>
    <scope>NUCLEOTIDE SEQUENCE [LARGE SCALE GENOMIC DNA]</scope>
    <source>
        <strain evidence="8">strain Y</strain>
    </source>
</reference>
<dbReference type="InterPro" id="IPR011701">
    <property type="entry name" value="MFS"/>
</dbReference>
<dbReference type="GO" id="GO:0005886">
    <property type="term" value="C:plasma membrane"/>
    <property type="evidence" value="ECO:0007669"/>
    <property type="project" value="UniProtKB-SubCell"/>
</dbReference>
<dbReference type="AlphaFoldDB" id="A0A0D6JJD8"/>
<dbReference type="Pfam" id="PF07690">
    <property type="entry name" value="MFS_1"/>
    <property type="match status" value="1"/>
</dbReference>
<proteinExistence type="predicted"/>
<dbReference type="InterPro" id="IPR050189">
    <property type="entry name" value="MFS_Efflux_Transporters"/>
</dbReference>
<evidence type="ECO:0000256" key="1">
    <source>
        <dbReference type="ARBA" id="ARBA00004651"/>
    </source>
</evidence>